<organism evidence="1 2">
    <name type="scientific">Coemansia helicoidea</name>
    <dbReference type="NCBI Taxonomy" id="1286919"/>
    <lineage>
        <taxon>Eukaryota</taxon>
        <taxon>Fungi</taxon>
        <taxon>Fungi incertae sedis</taxon>
        <taxon>Zoopagomycota</taxon>
        <taxon>Kickxellomycotina</taxon>
        <taxon>Kickxellomycetes</taxon>
        <taxon>Kickxellales</taxon>
        <taxon>Kickxellaceae</taxon>
        <taxon>Coemansia</taxon>
    </lineage>
</organism>
<evidence type="ECO:0000313" key="2">
    <source>
        <dbReference type="Proteomes" id="UP001140087"/>
    </source>
</evidence>
<accession>A0ACC1KX65</accession>
<evidence type="ECO:0000313" key="1">
    <source>
        <dbReference type="EMBL" id="KAJ2796391.1"/>
    </source>
</evidence>
<sequence length="458" mass="47564">PAGGGGEGQADAAGTCSACAVTGTWPAGRRRMELNPPAAGQGCEGCVGAVLANGLTAEQQAGVDRARAYAQELQQTVFREVLEAERARREEEGGRTASQGPAAAAGVPGLAGGMDARNHSLMSRVYVGSISFELTEEHLQRVFGEFGTVRSVSLGRDAGAGRHKGFGFVEYDVPEAASLAMEVLNGTMLGGRQLRIGRPNNYTAAATQDFPPPPPERIYVANVNEAIGEDVLREIFAPFGDVRACVLAPDHVLRRHRGWGFVEFADPAAAEQAALAMNGFQLGNLVLRVRRCVVGGPLGDGMAALGADSLVPPPPPQAVQPPQEVIDVAATINQSIGAGTASASAPALAGSAVVLLENVVGSRADVDDELAADMAGEGAKCGPISRVVVHIATPAELAADRLAGEVCIFVQFAEPAAAASALELFDGRWFGGRRVAARLFDADRFRVVTSADTMVYMP</sequence>
<dbReference type="Proteomes" id="UP001140087">
    <property type="component" value="Unassembled WGS sequence"/>
</dbReference>
<dbReference type="EMBL" id="JANBUN010001889">
    <property type="protein sequence ID" value="KAJ2796391.1"/>
    <property type="molecule type" value="Genomic_DNA"/>
</dbReference>
<gene>
    <name evidence="1" type="ORF">H4R21_004735</name>
</gene>
<protein>
    <submittedName>
        <fullName evidence="1">Uncharacterized protein</fullName>
    </submittedName>
</protein>
<proteinExistence type="predicted"/>
<reference evidence="1" key="1">
    <citation type="submission" date="2022-07" db="EMBL/GenBank/DDBJ databases">
        <title>Phylogenomic reconstructions and comparative analyses of Kickxellomycotina fungi.</title>
        <authorList>
            <person name="Reynolds N.K."/>
            <person name="Stajich J.E."/>
            <person name="Barry K."/>
            <person name="Grigoriev I.V."/>
            <person name="Crous P."/>
            <person name="Smith M.E."/>
        </authorList>
    </citation>
    <scope>NUCLEOTIDE SEQUENCE</scope>
    <source>
        <strain evidence="1">BCRC 34780</strain>
    </source>
</reference>
<name>A0ACC1KX65_9FUNG</name>
<keyword evidence="2" id="KW-1185">Reference proteome</keyword>
<comment type="caution">
    <text evidence="1">The sequence shown here is derived from an EMBL/GenBank/DDBJ whole genome shotgun (WGS) entry which is preliminary data.</text>
</comment>
<feature type="non-terminal residue" evidence="1">
    <location>
        <position position="1"/>
    </location>
</feature>